<name>A0ABP5S9L3_9ACTN</name>
<dbReference type="Pfam" id="PF18755">
    <property type="entry name" value="RAMA"/>
    <property type="match status" value="1"/>
</dbReference>
<evidence type="ECO:0000256" key="1">
    <source>
        <dbReference type="SAM" id="MobiDB-lite"/>
    </source>
</evidence>
<dbReference type="PANTHER" id="PTHR35149">
    <property type="entry name" value="SLL5132 PROTEIN"/>
    <property type="match status" value="1"/>
</dbReference>
<dbReference type="InterPro" id="IPR004919">
    <property type="entry name" value="GmrSD_N"/>
</dbReference>
<evidence type="ECO:0000313" key="5">
    <source>
        <dbReference type="EMBL" id="GAA2327342.1"/>
    </source>
</evidence>
<organism evidence="5 6">
    <name type="scientific">Dactylosporangium salmoneum</name>
    <dbReference type="NCBI Taxonomy" id="53361"/>
    <lineage>
        <taxon>Bacteria</taxon>
        <taxon>Bacillati</taxon>
        <taxon>Actinomycetota</taxon>
        <taxon>Actinomycetes</taxon>
        <taxon>Micromonosporales</taxon>
        <taxon>Micromonosporaceae</taxon>
        <taxon>Dactylosporangium</taxon>
    </lineage>
</organism>
<accession>A0ABP5S9L3</accession>
<dbReference type="Pfam" id="PF03235">
    <property type="entry name" value="GmrSD_N"/>
    <property type="match status" value="1"/>
</dbReference>
<feature type="region of interest" description="Disordered" evidence="1">
    <location>
        <begin position="623"/>
        <end position="647"/>
    </location>
</feature>
<dbReference type="EMBL" id="BAAARV010000004">
    <property type="protein sequence ID" value="GAA2327342.1"/>
    <property type="molecule type" value="Genomic_DNA"/>
</dbReference>
<gene>
    <name evidence="5" type="ORF">GCM10010170_002910</name>
</gene>
<feature type="domain" description="GmrSD restriction endonucleases C-terminal" evidence="3">
    <location>
        <begin position="443"/>
        <end position="549"/>
    </location>
</feature>
<evidence type="ECO:0000259" key="3">
    <source>
        <dbReference type="Pfam" id="PF07510"/>
    </source>
</evidence>
<sequence length="738" mass="84501">MADAPVQAHGMTIGELFSNRRFGITYYQREYSWSRDDVKALLEDLRNRFWSQWSHDDDRRRVQGYSPYFLGSIVYYEEEGTTFIVDGQQRITTLHLLLIHLRGLLEEQGSEGDSSHIETLIWSRRGRETFTVDIEDHAYILRAIMRGKVPDLREGATTSERILRDRALDLREDFPNILRGESLEAFMDWLLDRVCIAGVRASGQDQGWEIFETTNNRGRQLGPIELLKSYLLSKAEFGRQKLNDRWREMLSRLSDNDPKTPSDFLKSFLLARYVNVDDEDERKYVTDAFHEWIRKHPERLGLSKAPSYEKFVREELVLAGTRFARLTRASRIYTPGWETLYYNEFNGIPHHLTALLAGASFADTEGLFKQACDIISGYIDLLFVRKVVNAKVSDGSQLEPYVLELIPKLRSCTDLESLRQTLGLELAGLTDDFGRMTAYGLTPNNKTQVRYLLARVTEYAETSIGQPGRFVEYVGRVSPDDPGSKAHQIEHIWADNFERYREETNGDKRNFNSWRNRIGALLLLPQQDNASYRDLPYRGKLPTYLRHNILAASLHPQSRTNHPRFKRFIADHDLGQLFRPYPDVFDKEAIDTRQILFQKLCELVWAPGKLTLTIPEVVPPASRQVARSQTASTTSGRTRAASRRRTGNPSVAELIAAGHLAPTESIIGISKRPAVRFDARLVPDGRIELPTGEIVADLEEAAAFVFGKPRKGWEFWHVSRDGAEVSLKDFRAKVVANS</sequence>
<dbReference type="PANTHER" id="PTHR35149:SF2">
    <property type="entry name" value="DUF262 DOMAIN-CONTAINING PROTEIN"/>
    <property type="match status" value="1"/>
</dbReference>
<dbReference type="Proteomes" id="UP001501444">
    <property type="component" value="Unassembled WGS sequence"/>
</dbReference>
<feature type="domain" description="RAMA" evidence="4">
    <location>
        <begin position="633"/>
        <end position="734"/>
    </location>
</feature>
<feature type="domain" description="GmrSD restriction endonucleases N-terminal" evidence="2">
    <location>
        <begin position="13"/>
        <end position="232"/>
    </location>
</feature>
<comment type="caution">
    <text evidence="5">The sequence shown here is derived from an EMBL/GenBank/DDBJ whole genome shotgun (WGS) entry which is preliminary data.</text>
</comment>
<dbReference type="InterPro" id="IPR011089">
    <property type="entry name" value="GmrSD_C"/>
</dbReference>
<reference evidence="6" key="1">
    <citation type="journal article" date="2019" name="Int. J. Syst. Evol. Microbiol.">
        <title>The Global Catalogue of Microorganisms (GCM) 10K type strain sequencing project: providing services to taxonomists for standard genome sequencing and annotation.</title>
        <authorList>
            <consortium name="The Broad Institute Genomics Platform"/>
            <consortium name="The Broad Institute Genome Sequencing Center for Infectious Disease"/>
            <person name="Wu L."/>
            <person name="Ma J."/>
        </authorList>
    </citation>
    <scope>NUCLEOTIDE SEQUENCE [LARGE SCALE GENOMIC DNA]</scope>
    <source>
        <strain evidence="6">JCM 3272</strain>
    </source>
</reference>
<protein>
    <submittedName>
        <fullName evidence="5">DUF262 domain-containing protein</fullName>
    </submittedName>
</protein>
<feature type="compositionally biased region" description="Low complexity" evidence="1">
    <location>
        <begin position="626"/>
        <end position="639"/>
    </location>
</feature>
<proteinExistence type="predicted"/>
<dbReference type="Pfam" id="PF07510">
    <property type="entry name" value="GmrSD_C"/>
    <property type="match status" value="1"/>
</dbReference>
<evidence type="ECO:0000313" key="6">
    <source>
        <dbReference type="Proteomes" id="UP001501444"/>
    </source>
</evidence>
<keyword evidence="6" id="KW-1185">Reference proteome</keyword>
<evidence type="ECO:0000259" key="2">
    <source>
        <dbReference type="Pfam" id="PF03235"/>
    </source>
</evidence>
<evidence type="ECO:0000259" key="4">
    <source>
        <dbReference type="Pfam" id="PF18755"/>
    </source>
</evidence>
<dbReference type="InterPro" id="IPR040843">
    <property type="entry name" value="RAMA"/>
</dbReference>